<feature type="region of interest" description="Disordered" evidence="11">
    <location>
        <begin position="155"/>
        <end position="213"/>
    </location>
</feature>
<name>A0A6A4VT13_AMPAM</name>
<evidence type="ECO:0000256" key="1">
    <source>
        <dbReference type="ARBA" id="ARBA00004496"/>
    </source>
</evidence>
<sequence length="747" mass="80520">MSRHRNVRGMNYDDEYDGYYDVYGHSVDDEYTMSPSSVEREFTFDRSRQQNMDAFLRGAPSSIAEEQEAEDSDGSGGAGAHRGAARQDSCGPLVPDHLNSEQRARLLSCLDAVRDVVGETVSDHAIVRAVLKHDYDCAAALDAILSDAMAGMPGGRLSRRDSMERPPSERGDTSPVPPAAAGAAKGPPPGIPVPSPAQPIQAAQGGRRQPPPARVVVGFDERLAAQAEKDPPAADSAAAEAAAPSAAPLPAEVRELRAAAGGRSSSTSPMSSRRQSPAPAADGATPAKTPARTRDARAEYDKERADSKQLINMVVIGHVDAGKSTLMGHLLYQLGCVNKKVMHKYETESKKIGKQSFKFAWVLDETGEERTRGITMDVAHFKFETPQKTVTLLDCARSQGLYPQHDHRSVTASIRTRKHSRAAAADVAVLVVNATKGEFETGFESGGQTREHAILVRSLGVSQLAIAVNKLDTVGWCQARFDEIRGRLGTFLRSVGFRESELRYVPCSGLTGENLTQPAQEAALTAWYSGPTLLQVIDSFPAPERAVDRPLRLFVQDVFKGQQQSALSMAGRIDAGMLQVADKVTVMPHGETATVKGISIDEMPVQSAFAGDHVTVTLSGVDPQSQTVGVVLCDPGQPVKVTTKVQARIVIFSIDLPITKGYQVVVHYQSVSEPATITRLVCQLHRSSGEVLKQKPRCLPGNSSADVIITFQRPVCVELYKDFRDYGRLMLRVAGHTVAAGLITEVK</sequence>
<dbReference type="InterPro" id="IPR027417">
    <property type="entry name" value="P-loop_NTPase"/>
</dbReference>
<evidence type="ECO:0000256" key="11">
    <source>
        <dbReference type="SAM" id="MobiDB-lite"/>
    </source>
</evidence>
<dbReference type="AlphaFoldDB" id="A0A6A4VT13"/>
<dbReference type="Pfam" id="PF00009">
    <property type="entry name" value="GTP_EFTU"/>
    <property type="match status" value="1"/>
</dbReference>
<comment type="similarity">
    <text evidence="2">Belongs to the TRAFAC class translation factor GTPase superfamily. Classic translation factor GTPase family. EF-Tu/EF-1A subfamily.</text>
</comment>
<dbReference type="EMBL" id="VIIS01001458">
    <property type="protein sequence ID" value="KAF0297927.1"/>
    <property type="molecule type" value="Genomic_DNA"/>
</dbReference>
<keyword evidence="4" id="KW-0597">Phosphoprotein</keyword>
<dbReference type="Proteomes" id="UP000440578">
    <property type="component" value="Unassembled WGS sequence"/>
</dbReference>
<comment type="subcellular location">
    <subcellularLocation>
        <location evidence="1">Cytoplasm</location>
    </subcellularLocation>
</comment>
<dbReference type="Gene3D" id="3.40.50.300">
    <property type="entry name" value="P-loop containing nucleotide triphosphate hydrolases"/>
    <property type="match status" value="1"/>
</dbReference>
<dbReference type="PANTHER" id="PTHR23115">
    <property type="entry name" value="TRANSLATION FACTOR"/>
    <property type="match status" value="1"/>
</dbReference>
<dbReference type="CDD" id="cd16267">
    <property type="entry name" value="HBS1-like_II"/>
    <property type="match status" value="1"/>
</dbReference>
<dbReference type="InterPro" id="IPR015033">
    <property type="entry name" value="HBS1-like_N"/>
</dbReference>
<dbReference type="InterPro" id="IPR009000">
    <property type="entry name" value="Transl_B-barrel_sf"/>
</dbReference>
<evidence type="ECO:0000256" key="9">
    <source>
        <dbReference type="ARBA" id="ARBA00023134"/>
    </source>
</evidence>
<proteinExistence type="inferred from homology"/>
<accession>A0A6A4VT13</accession>
<feature type="region of interest" description="Disordered" evidence="11">
    <location>
        <begin position="63"/>
        <end position="96"/>
    </location>
</feature>
<dbReference type="PROSITE" id="PS51722">
    <property type="entry name" value="G_TR_2"/>
    <property type="match status" value="1"/>
</dbReference>
<evidence type="ECO:0000256" key="6">
    <source>
        <dbReference type="ARBA" id="ARBA00022801"/>
    </source>
</evidence>
<dbReference type="InterPro" id="IPR037189">
    <property type="entry name" value="HBS1-like_N_sf"/>
</dbReference>
<evidence type="ECO:0000256" key="4">
    <source>
        <dbReference type="ARBA" id="ARBA00022553"/>
    </source>
</evidence>
<dbReference type="GO" id="GO:0005737">
    <property type="term" value="C:cytoplasm"/>
    <property type="evidence" value="ECO:0007669"/>
    <property type="project" value="UniProtKB-SubCell"/>
</dbReference>
<dbReference type="Pfam" id="PF08938">
    <property type="entry name" value="HBS1_N"/>
    <property type="match status" value="1"/>
</dbReference>
<keyword evidence="9" id="KW-0342">GTP-binding</keyword>
<evidence type="ECO:0000313" key="14">
    <source>
        <dbReference type="Proteomes" id="UP000440578"/>
    </source>
</evidence>
<dbReference type="FunFam" id="3.40.50.300:FF:000204">
    <property type="entry name" value="Translation elongation factor Tu"/>
    <property type="match status" value="1"/>
</dbReference>
<dbReference type="GO" id="GO:0005525">
    <property type="term" value="F:GTP binding"/>
    <property type="evidence" value="ECO:0007669"/>
    <property type="project" value="UniProtKB-KW"/>
</dbReference>
<dbReference type="SUPFAM" id="SSF50465">
    <property type="entry name" value="EF-Tu/eEF-1alpha/eIF2-gamma C-terminal domain"/>
    <property type="match status" value="1"/>
</dbReference>
<dbReference type="PRINTS" id="PR00315">
    <property type="entry name" value="ELONGATNFCT"/>
</dbReference>
<dbReference type="CDD" id="cd04093">
    <property type="entry name" value="HBS1_C_III"/>
    <property type="match status" value="1"/>
</dbReference>
<dbReference type="GO" id="GO:0006412">
    <property type="term" value="P:translation"/>
    <property type="evidence" value="ECO:0007669"/>
    <property type="project" value="UniProtKB-KW"/>
</dbReference>
<dbReference type="InterPro" id="IPR000795">
    <property type="entry name" value="T_Tr_GTP-bd_dom"/>
</dbReference>
<feature type="compositionally biased region" description="Basic and acidic residues" evidence="11">
    <location>
        <begin position="292"/>
        <end position="303"/>
    </location>
</feature>
<comment type="catalytic activity">
    <reaction evidence="10">
        <text>GTP + H2O = GDP + phosphate + H(+)</text>
        <dbReference type="Rhea" id="RHEA:19669"/>
        <dbReference type="ChEBI" id="CHEBI:15377"/>
        <dbReference type="ChEBI" id="CHEBI:15378"/>
        <dbReference type="ChEBI" id="CHEBI:37565"/>
        <dbReference type="ChEBI" id="CHEBI:43474"/>
        <dbReference type="ChEBI" id="CHEBI:58189"/>
    </reaction>
    <physiologicalReaction direction="left-to-right" evidence="10">
        <dbReference type="Rhea" id="RHEA:19670"/>
    </physiologicalReaction>
</comment>
<dbReference type="OrthoDB" id="342024at2759"/>
<feature type="compositionally biased region" description="Pro residues" evidence="11">
    <location>
        <begin position="186"/>
        <end position="197"/>
    </location>
</feature>
<dbReference type="EMBL" id="VIIS01001458">
    <property type="protein sequence ID" value="KAF0297926.1"/>
    <property type="molecule type" value="Genomic_DNA"/>
</dbReference>
<evidence type="ECO:0000313" key="13">
    <source>
        <dbReference type="EMBL" id="KAF0297926.1"/>
    </source>
</evidence>
<dbReference type="Gene3D" id="2.40.30.10">
    <property type="entry name" value="Translation factors"/>
    <property type="match status" value="2"/>
</dbReference>
<organism evidence="13 14">
    <name type="scientific">Amphibalanus amphitrite</name>
    <name type="common">Striped barnacle</name>
    <name type="synonym">Balanus amphitrite</name>
    <dbReference type="NCBI Taxonomy" id="1232801"/>
    <lineage>
        <taxon>Eukaryota</taxon>
        <taxon>Metazoa</taxon>
        <taxon>Ecdysozoa</taxon>
        <taxon>Arthropoda</taxon>
        <taxon>Crustacea</taxon>
        <taxon>Multicrustacea</taxon>
        <taxon>Cirripedia</taxon>
        <taxon>Thoracica</taxon>
        <taxon>Thoracicalcarea</taxon>
        <taxon>Balanomorpha</taxon>
        <taxon>Balanoidea</taxon>
        <taxon>Balanidae</taxon>
        <taxon>Amphibalaninae</taxon>
        <taxon>Amphibalanus</taxon>
    </lineage>
</organism>
<dbReference type="SUPFAM" id="SSF52540">
    <property type="entry name" value="P-loop containing nucleoside triphosphate hydrolases"/>
    <property type="match status" value="1"/>
</dbReference>
<dbReference type="Gene3D" id="1.10.8.10">
    <property type="entry name" value="DNA helicase RuvA subunit, C-terminal domain"/>
    <property type="match status" value="1"/>
</dbReference>
<keyword evidence="6" id="KW-0378">Hydrolase</keyword>
<evidence type="ECO:0000259" key="12">
    <source>
        <dbReference type="PROSITE" id="PS51722"/>
    </source>
</evidence>
<gene>
    <name evidence="13" type="primary">HBS1L_1</name>
    <name evidence="13" type="ORF">FJT64_004688</name>
</gene>
<evidence type="ECO:0000256" key="5">
    <source>
        <dbReference type="ARBA" id="ARBA00022741"/>
    </source>
</evidence>
<keyword evidence="14" id="KW-1185">Reference proteome</keyword>
<keyword evidence="5" id="KW-0547">Nucleotide-binding</keyword>
<dbReference type="SUPFAM" id="SSF109732">
    <property type="entry name" value="HBS1-like domain"/>
    <property type="match status" value="1"/>
</dbReference>
<keyword evidence="7" id="KW-0810">Translation regulation</keyword>
<evidence type="ECO:0000256" key="2">
    <source>
        <dbReference type="ARBA" id="ARBA00007249"/>
    </source>
</evidence>
<feature type="compositionally biased region" description="Basic and acidic residues" evidence="11">
    <location>
        <begin position="158"/>
        <end position="172"/>
    </location>
</feature>
<keyword evidence="8" id="KW-0648">Protein biosynthesis</keyword>
<feature type="compositionally biased region" description="Low complexity" evidence="11">
    <location>
        <begin position="233"/>
        <end position="251"/>
    </location>
</feature>
<dbReference type="GO" id="GO:0003924">
    <property type="term" value="F:GTPase activity"/>
    <property type="evidence" value="ECO:0007669"/>
    <property type="project" value="InterPro"/>
</dbReference>
<reference evidence="13 14" key="1">
    <citation type="submission" date="2019-07" db="EMBL/GenBank/DDBJ databases">
        <title>Draft genome assembly of a fouling barnacle, Amphibalanus amphitrite (Darwin, 1854): The first reference genome for Thecostraca.</title>
        <authorList>
            <person name="Kim W."/>
        </authorList>
    </citation>
    <scope>NUCLEOTIDE SEQUENCE [LARGE SCALE GENOMIC DNA]</scope>
    <source>
        <strain evidence="13">SNU_AA5</strain>
        <tissue evidence="13">Soma without cirri and trophi</tissue>
    </source>
</reference>
<feature type="region of interest" description="Disordered" evidence="11">
    <location>
        <begin position="226"/>
        <end position="303"/>
    </location>
</feature>
<evidence type="ECO:0000256" key="8">
    <source>
        <dbReference type="ARBA" id="ARBA00022917"/>
    </source>
</evidence>
<comment type="caution">
    <text evidence="13">The sequence shown here is derived from an EMBL/GenBank/DDBJ whole genome shotgun (WGS) entry which is preliminary data.</text>
</comment>
<dbReference type="SUPFAM" id="SSF50447">
    <property type="entry name" value="Translation proteins"/>
    <property type="match status" value="1"/>
</dbReference>
<protein>
    <submittedName>
        <fullName evidence="13">HBS1-like protein</fullName>
    </submittedName>
</protein>
<evidence type="ECO:0000256" key="3">
    <source>
        <dbReference type="ARBA" id="ARBA00022490"/>
    </source>
</evidence>
<feature type="domain" description="Tr-type G" evidence="12">
    <location>
        <begin position="308"/>
        <end position="551"/>
    </location>
</feature>
<evidence type="ECO:0000256" key="10">
    <source>
        <dbReference type="ARBA" id="ARBA00049117"/>
    </source>
</evidence>
<evidence type="ECO:0000256" key="7">
    <source>
        <dbReference type="ARBA" id="ARBA00022845"/>
    </source>
</evidence>
<dbReference type="GO" id="GO:0006417">
    <property type="term" value="P:regulation of translation"/>
    <property type="evidence" value="ECO:0007669"/>
    <property type="project" value="UniProtKB-KW"/>
</dbReference>
<dbReference type="InterPro" id="IPR054696">
    <property type="entry name" value="GTP-eEF1A_C"/>
</dbReference>
<dbReference type="Pfam" id="PF22594">
    <property type="entry name" value="GTP-eEF1A_C"/>
    <property type="match status" value="1"/>
</dbReference>
<feature type="compositionally biased region" description="Low complexity" evidence="11">
    <location>
        <begin position="258"/>
        <end position="276"/>
    </location>
</feature>
<dbReference type="InterPro" id="IPR050100">
    <property type="entry name" value="TRAFAC_GTPase_members"/>
</dbReference>
<keyword evidence="3" id="KW-0963">Cytoplasm</keyword>
<dbReference type="InterPro" id="IPR009001">
    <property type="entry name" value="Transl_elong_EF1A/Init_IF2_C"/>
</dbReference>
<dbReference type="FunFam" id="2.40.30.10:FF:000020">
    <property type="entry name" value="Translation elongation factor EF-1"/>
    <property type="match status" value="1"/>
</dbReference>